<name>C9RP95_FIBSS</name>
<dbReference type="Pfam" id="PF04055">
    <property type="entry name" value="Radical_SAM"/>
    <property type="match status" value="1"/>
</dbReference>
<dbReference type="SFLD" id="SFLDG01067">
    <property type="entry name" value="SPASM/twitch_domain_containing"/>
    <property type="match status" value="1"/>
</dbReference>
<dbReference type="STRING" id="59374.FSU_1399"/>
<keyword evidence="4" id="KW-0408">Iron</keyword>
<dbReference type="eggNOG" id="COG0641">
    <property type="taxonomic scope" value="Bacteria"/>
</dbReference>
<dbReference type="EMBL" id="CP002158">
    <property type="protein sequence ID" value="ADL24819.1"/>
    <property type="molecule type" value="Genomic_DNA"/>
</dbReference>
<dbReference type="SUPFAM" id="SSF102114">
    <property type="entry name" value="Radical SAM enzymes"/>
    <property type="match status" value="1"/>
</dbReference>
<dbReference type="Gene3D" id="3.20.20.70">
    <property type="entry name" value="Aldolase class I"/>
    <property type="match status" value="1"/>
</dbReference>
<dbReference type="SFLD" id="SFLDG01384">
    <property type="entry name" value="thioether_bond_formation_requi"/>
    <property type="match status" value="1"/>
</dbReference>
<reference evidence="8 11" key="1">
    <citation type="submission" date="2009-10" db="EMBL/GenBank/DDBJ databases">
        <title>Complete sequence of Fibrobacter succinogenes subsp. succinogenes S85.</title>
        <authorList>
            <consortium name="US DOE Joint Genome Institute"/>
            <person name="Lucas S."/>
            <person name="Copeland A."/>
            <person name="Lapidus A."/>
            <person name="Glavina del Rio T."/>
            <person name="Tice H."/>
            <person name="Bruce D."/>
            <person name="Goodwin L."/>
            <person name="Pitluck S."/>
            <person name="Chertkov O."/>
            <person name="Detter J.C."/>
            <person name="Han C."/>
            <person name="Tapia R."/>
            <person name="Larimer F."/>
            <person name="Land M."/>
            <person name="Hauser L."/>
            <person name="Kyrpides N."/>
            <person name="Mikhailova N."/>
            <person name="Weimer P.J."/>
            <person name="Stevenson D.M."/>
            <person name="Boyum J."/>
            <person name="Brumm P.I."/>
            <person name="Mead D."/>
        </authorList>
    </citation>
    <scope>NUCLEOTIDE SEQUENCE [LARGE SCALE GENOMIC DNA]</scope>
    <source>
        <strain evidence="11">ATCC 19169 / S85</strain>
        <strain evidence="8">S85</strain>
    </source>
</reference>
<sequence>MLFSRYTHKFFVGSDVALYNSLRMKPVFLTRDKFKQVETFLGEVSDRQPVVVPFEVEQEVQELLKYKILIDSPEKDEKMLSFVKSKLSEPEISVCYFILSEQCNLACKYCFLGNNDKERRKNFAKELMSKEIAEKGVYFFLKQLESVEYNANRKPVVIFYGGEPLMNFETLVYVVEKFNSLKSEHKVLENIEFSMVSNGLLLSEKRLLQLRELNVSIAISIDGCDEASNAMRVDLNGNIVFPKIVKTLDIAKELNVPVSLSITLTEETIKRQSDVIDLIKKYNVKGLGFNIMMGDHRYPLPADYNDKAAQFIIDVFKQLREIGVYEDRIMRKLKSFAKAQVYFSDCAATSAGQIVIAADGAVGICHGCLSDRNYFNSCVDDLDFNPRENPVWQEWNHLSPIEKDECQDCEALGICGGGCPINAMGEHEGNTIHSLDERFCVHAKKTLEFFIGDLHRVVTGEDCSCRKIL</sequence>
<evidence type="ECO:0000313" key="8">
    <source>
        <dbReference type="EMBL" id="ACX74559.1"/>
    </source>
</evidence>
<dbReference type="InterPro" id="IPR026426">
    <property type="entry name" value="rSAM_FibroRumin"/>
</dbReference>
<evidence type="ECO:0000313" key="9">
    <source>
        <dbReference type="EMBL" id="ADL24819.1"/>
    </source>
</evidence>
<dbReference type="GO" id="GO:0016491">
    <property type="term" value="F:oxidoreductase activity"/>
    <property type="evidence" value="ECO:0007669"/>
    <property type="project" value="InterPro"/>
</dbReference>
<dbReference type="InterPro" id="IPR007197">
    <property type="entry name" value="rSAM"/>
</dbReference>
<feature type="domain" description="Radical SAM core" evidence="7">
    <location>
        <begin position="89"/>
        <end position="332"/>
    </location>
</feature>
<dbReference type="InterPro" id="IPR023867">
    <property type="entry name" value="Sulphatase_maturase_rSAM"/>
</dbReference>
<keyword evidence="11" id="KW-1185">Reference proteome</keyword>
<dbReference type="HOGENOM" id="CLU_009273_3_1_0"/>
<evidence type="ECO:0000256" key="1">
    <source>
        <dbReference type="ARBA" id="ARBA00001966"/>
    </source>
</evidence>
<evidence type="ECO:0000256" key="6">
    <source>
        <dbReference type="ARBA" id="ARBA00023601"/>
    </source>
</evidence>
<evidence type="ECO:0000256" key="5">
    <source>
        <dbReference type="ARBA" id="ARBA00023014"/>
    </source>
</evidence>
<accession>C9RP95</accession>
<dbReference type="InterPro" id="IPR058240">
    <property type="entry name" value="rSAM_sf"/>
</dbReference>
<evidence type="ECO:0000259" key="7">
    <source>
        <dbReference type="PROSITE" id="PS51918"/>
    </source>
</evidence>
<dbReference type="RefSeq" id="WP_014545692.1">
    <property type="nucleotide sequence ID" value="NC_013410.1"/>
</dbReference>
<dbReference type="EMBL" id="CP001792">
    <property type="protein sequence ID" value="ACX74559.1"/>
    <property type="molecule type" value="Genomic_DNA"/>
</dbReference>
<dbReference type="GO" id="GO:0046872">
    <property type="term" value="F:metal ion binding"/>
    <property type="evidence" value="ECO:0007669"/>
    <property type="project" value="UniProtKB-KW"/>
</dbReference>
<dbReference type="AlphaFoldDB" id="C9RP95"/>
<dbReference type="PROSITE" id="PS51918">
    <property type="entry name" value="RADICAL_SAM"/>
    <property type="match status" value="1"/>
</dbReference>
<organism evidence="9 10">
    <name type="scientific">Fibrobacter succinogenes (strain ATCC 19169 / S85)</name>
    <dbReference type="NCBI Taxonomy" id="59374"/>
    <lineage>
        <taxon>Bacteria</taxon>
        <taxon>Pseudomonadati</taxon>
        <taxon>Fibrobacterota</taxon>
        <taxon>Fibrobacteria</taxon>
        <taxon>Fibrobacterales</taxon>
        <taxon>Fibrobacteraceae</taxon>
        <taxon>Fibrobacter</taxon>
    </lineage>
</organism>
<evidence type="ECO:0000256" key="4">
    <source>
        <dbReference type="ARBA" id="ARBA00023004"/>
    </source>
</evidence>
<dbReference type="PATRIC" id="fig|59374.8.peg.1350"/>
<evidence type="ECO:0000256" key="2">
    <source>
        <dbReference type="ARBA" id="ARBA00022691"/>
    </source>
</evidence>
<dbReference type="CDD" id="cd01335">
    <property type="entry name" value="Radical_SAM"/>
    <property type="match status" value="1"/>
</dbReference>
<reference evidence="9" key="3">
    <citation type="submission" date="2010-08" db="EMBL/GenBank/DDBJ databases">
        <authorList>
            <person name="Durkin A.S."/>
            <person name="Nelson K.E."/>
            <person name="Morrison M."/>
            <person name="Forsberg C.W."/>
            <person name="Wilson D.B."/>
            <person name="Russell J.B."/>
            <person name="Cann I.K.O."/>
            <person name="Mackie R.I."/>
            <person name="White B.A."/>
        </authorList>
    </citation>
    <scope>NUCLEOTIDE SEQUENCE</scope>
    <source>
        <strain evidence="9">S85</strain>
    </source>
</reference>
<dbReference type="InterPro" id="IPR013785">
    <property type="entry name" value="Aldolase_TIM"/>
</dbReference>
<evidence type="ECO:0000256" key="3">
    <source>
        <dbReference type="ARBA" id="ARBA00022723"/>
    </source>
</evidence>
<comment type="similarity">
    <text evidence="6">Belongs to the radical SAM superfamily. Anaerobic sulfatase-maturating enzyme family.</text>
</comment>
<reference evidence="10" key="2">
    <citation type="submission" date="2010-08" db="EMBL/GenBank/DDBJ databases">
        <title>Complete sequence of Fibrobacter succinogenes subsp. succinogenes S85.</title>
        <authorList>
            <person name="Durkin A.S."/>
            <person name="Nelson K.E."/>
            <person name="Morrison M."/>
            <person name="Forsberg C.W."/>
            <person name="Wilson D.B."/>
            <person name="Russell J.B."/>
            <person name="Cann I.K.O."/>
            <person name="Mackie R.I."/>
            <person name="White B.A."/>
        </authorList>
    </citation>
    <scope>NUCLEOTIDE SEQUENCE [LARGE SCALE GENOMIC DNA]</scope>
    <source>
        <strain evidence="10">ATCC 19169 / S85</strain>
    </source>
</reference>
<evidence type="ECO:0000313" key="11">
    <source>
        <dbReference type="Proteomes" id="UP000001497"/>
    </source>
</evidence>
<dbReference type="InterPro" id="IPR023885">
    <property type="entry name" value="4Fe4S-binding_SPASM_dom"/>
</dbReference>
<dbReference type="NCBIfam" id="TIGR04085">
    <property type="entry name" value="rSAM_more_4Fe4S"/>
    <property type="match status" value="1"/>
</dbReference>
<dbReference type="PANTHER" id="PTHR43273:SF3">
    <property type="entry name" value="ANAEROBIC SULFATASE-MATURATING ENZYME HOMOLOG ASLB-RELATED"/>
    <property type="match status" value="1"/>
</dbReference>
<protein>
    <submittedName>
        <fullName evidence="9">Radical SAM domain protein</fullName>
    </submittedName>
</protein>
<dbReference type="PANTHER" id="PTHR43273">
    <property type="entry name" value="ANAEROBIC SULFATASE-MATURATING ENZYME HOMOLOG ASLB-RELATED"/>
    <property type="match status" value="1"/>
</dbReference>
<dbReference type="Proteomes" id="UP000001497">
    <property type="component" value="Chromosome"/>
</dbReference>
<evidence type="ECO:0000313" key="10">
    <source>
        <dbReference type="Proteomes" id="UP000000517"/>
    </source>
</evidence>
<dbReference type="SFLD" id="SFLDS00029">
    <property type="entry name" value="Radical_SAM"/>
    <property type="match status" value="1"/>
</dbReference>
<dbReference type="Proteomes" id="UP000000517">
    <property type="component" value="Chromosome"/>
</dbReference>
<dbReference type="KEGG" id="fsc:FSU_1399"/>
<gene>
    <name evidence="8" type="ordered locus">Fisuc_0953</name>
    <name evidence="9" type="ordered locus">FSU_1399</name>
</gene>
<dbReference type="KEGG" id="fsu:Fisuc_0953"/>
<keyword evidence="5" id="KW-0411">Iron-sulfur</keyword>
<keyword evidence="3" id="KW-0479">Metal-binding</keyword>
<comment type="cofactor">
    <cofactor evidence="1">
        <name>[4Fe-4S] cluster</name>
        <dbReference type="ChEBI" id="CHEBI:49883"/>
    </cofactor>
</comment>
<dbReference type="NCBIfam" id="TIGR04136">
    <property type="entry name" value="rSAM_FibroRumin"/>
    <property type="match status" value="1"/>
</dbReference>
<keyword evidence="2" id="KW-0949">S-adenosyl-L-methionine</keyword>
<dbReference type="GO" id="GO:0051536">
    <property type="term" value="F:iron-sulfur cluster binding"/>
    <property type="evidence" value="ECO:0007669"/>
    <property type="project" value="UniProtKB-KW"/>
</dbReference>
<dbReference type="SFLD" id="SFLDG01386">
    <property type="entry name" value="main_SPASM_domain-containing"/>
    <property type="match status" value="1"/>
</dbReference>
<dbReference type="OrthoDB" id="9808591at2"/>
<proteinExistence type="inferred from homology"/>